<dbReference type="InterPro" id="IPR001701">
    <property type="entry name" value="Glyco_hydro_9"/>
</dbReference>
<evidence type="ECO:0000256" key="2">
    <source>
        <dbReference type="ARBA" id="ARBA00022801"/>
    </source>
</evidence>
<comment type="catalytic activity">
    <reaction evidence="8">
        <text>Endohydrolysis of (1-&gt;4)-beta-D-glucosidic linkages in cellulose, lichenin and cereal beta-D-glucans.</text>
        <dbReference type="EC" id="3.2.1.4"/>
    </reaction>
</comment>
<dbReference type="SUPFAM" id="SSF49785">
    <property type="entry name" value="Galactose-binding domain-like"/>
    <property type="match status" value="1"/>
</dbReference>
<dbReference type="Gene3D" id="2.60.120.260">
    <property type="entry name" value="Galactose-binding domain-like"/>
    <property type="match status" value="1"/>
</dbReference>
<dbReference type="RefSeq" id="WP_378054045.1">
    <property type="nucleotide sequence ID" value="NZ_JBHSIS010000002.1"/>
</dbReference>
<name>A0ABV9RSU4_9PSEU</name>
<evidence type="ECO:0000256" key="4">
    <source>
        <dbReference type="ARBA" id="ARBA00023295"/>
    </source>
</evidence>
<dbReference type="Pfam" id="PF00759">
    <property type="entry name" value="Glyco_hydro_9"/>
    <property type="match status" value="1"/>
</dbReference>
<keyword evidence="3 6" id="KW-0119">Carbohydrate metabolism</keyword>
<dbReference type="SUPFAM" id="SSF49384">
    <property type="entry name" value="Carbohydrate-binding domain"/>
    <property type="match status" value="1"/>
</dbReference>
<keyword evidence="2 6" id="KW-0378">Hydrolase</keyword>
<comment type="similarity">
    <text evidence="1 6 8">Belongs to the glycosyl hydrolase 9 (cellulase E) family.</text>
</comment>
<keyword evidence="8" id="KW-0732">Signal</keyword>
<keyword evidence="8" id="KW-0136">Cellulose degradation</keyword>
<keyword evidence="5 6" id="KW-0624">Polysaccharide degradation</keyword>
<dbReference type="GO" id="GO:0016787">
    <property type="term" value="F:hydrolase activity"/>
    <property type="evidence" value="ECO:0007669"/>
    <property type="project" value="UniProtKB-KW"/>
</dbReference>
<evidence type="ECO:0000313" key="10">
    <source>
        <dbReference type="EMBL" id="MFC4852382.1"/>
    </source>
</evidence>
<dbReference type="Gene3D" id="1.50.10.10">
    <property type="match status" value="1"/>
</dbReference>
<proteinExistence type="inferred from homology"/>
<evidence type="ECO:0000256" key="3">
    <source>
        <dbReference type="ARBA" id="ARBA00023277"/>
    </source>
</evidence>
<evidence type="ECO:0000256" key="7">
    <source>
        <dbReference type="PROSITE-ProRule" id="PRU10060"/>
    </source>
</evidence>
<dbReference type="EC" id="3.2.1.4" evidence="8"/>
<dbReference type="PROSITE" id="PS00592">
    <property type="entry name" value="GH9_2"/>
    <property type="match status" value="1"/>
</dbReference>
<gene>
    <name evidence="10" type="ORF">ACFPCV_02620</name>
</gene>
<keyword evidence="4 6" id="KW-0326">Glycosidase</keyword>
<evidence type="ECO:0000256" key="8">
    <source>
        <dbReference type="RuleBase" id="RU361166"/>
    </source>
</evidence>
<dbReference type="InterPro" id="IPR018221">
    <property type="entry name" value="Glyco_hydro_9_His_AS"/>
</dbReference>
<feature type="active site" evidence="7">
    <location>
        <position position="724"/>
    </location>
</feature>
<dbReference type="CDD" id="cd02850">
    <property type="entry name" value="E_set_Cellulase_N"/>
    <property type="match status" value="1"/>
</dbReference>
<dbReference type="InterPro" id="IPR008965">
    <property type="entry name" value="CBM2/CBM3_carb-bd_dom_sf"/>
</dbReference>
<dbReference type="SMART" id="SM00637">
    <property type="entry name" value="CBD_II"/>
    <property type="match status" value="1"/>
</dbReference>
<protein>
    <recommendedName>
        <fullName evidence="8">Endoglucanase</fullName>
        <ecNumber evidence="8">3.2.1.4</ecNumber>
    </recommendedName>
</protein>
<organism evidence="10 11">
    <name type="scientific">Actinophytocola glycyrrhizae</name>
    <dbReference type="NCBI Taxonomy" id="2044873"/>
    <lineage>
        <taxon>Bacteria</taxon>
        <taxon>Bacillati</taxon>
        <taxon>Actinomycetota</taxon>
        <taxon>Actinomycetes</taxon>
        <taxon>Pseudonocardiales</taxon>
        <taxon>Pseudonocardiaceae</taxon>
    </lineage>
</organism>
<dbReference type="InterPro" id="IPR004197">
    <property type="entry name" value="Cellulase_Ig-like"/>
</dbReference>
<dbReference type="InterPro" id="IPR014756">
    <property type="entry name" value="Ig_E-set"/>
</dbReference>
<dbReference type="PROSITE" id="PS00698">
    <property type="entry name" value="GH9_3"/>
    <property type="match status" value="1"/>
</dbReference>
<dbReference type="InterPro" id="IPR001919">
    <property type="entry name" value="CBD2"/>
</dbReference>
<feature type="domain" description="CBM2" evidence="9">
    <location>
        <begin position="755"/>
        <end position="864"/>
    </location>
</feature>
<dbReference type="SUPFAM" id="SSF48208">
    <property type="entry name" value="Six-hairpin glycosidases"/>
    <property type="match status" value="1"/>
</dbReference>
<dbReference type="Gene3D" id="2.60.40.10">
    <property type="entry name" value="Immunoglobulins"/>
    <property type="match status" value="1"/>
</dbReference>
<dbReference type="InterPro" id="IPR008928">
    <property type="entry name" value="6-hairpin_glycosidase_sf"/>
</dbReference>
<evidence type="ECO:0000313" key="11">
    <source>
        <dbReference type="Proteomes" id="UP001595859"/>
    </source>
</evidence>
<feature type="signal peptide" evidence="8">
    <location>
        <begin position="1"/>
        <end position="28"/>
    </location>
</feature>
<feature type="chain" id="PRO_5044969367" description="Endoglucanase" evidence="8">
    <location>
        <begin position="29"/>
        <end position="864"/>
    </location>
</feature>
<dbReference type="PROSITE" id="PS51173">
    <property type="entry name" value="CBM2"/>
    <property type="match status" value="1"/>
</dbReference>
<feature type="active site" evidence="7">
    <location>
        <position position="733"/>
    </location>
</feature>
<dbReference type="InterPro" id="IPR012291">
    <property type="entry name" value="CBM2_carb-bd_dom_sf"/>
</dbReference>
<dbReference type="Proteomes" id="UP001595859">
    <property type="component" value="Unassembled WGS sequence"/>
</dbReference>
<dbReference type="InterPro" id="IPR013783">
    <property type="entry name" value="Ig-like_fold"/>
</dbReference>
<dbReference type="Pfam" id="PF02927">
    <property type="entry name" value="CelD_N"/>
    <property type="match status" value="1"/>
</dbReference>
<dbReference type="InterPro" id="IPR033126">
    <property type="entry name" value="Glyco_hydro_9_Asp/Glu_AS"/>
</dbReference>
<dbReference type="InterPro" id="IPR012341">
    <property type="entry name" value="6hp_glycosidase-like_sf"/>
</dbReference>
<sequence>MVINNWRRVLLPAVAVAVVAVAPGAPSAASEAAPAADGYQRIVNGDFASGGADPWWTGANTSGSVTGGEYCVDVTGGTANGYDALSGQNGVPYEAGQSYTLSFDARATVEQPISAVAGEAVDPYRQIARTDVTVTPVKQTFTFTFESTLDFPAAGNGQFAFWFGGQSFDNTVCVDNVSLVGGVLPPPGLEPASPLRVNQVGYVPGLPKRATLATGSTTPLAWTLRDSAGAAVATGQTTPKGQDAASDENVHVIDFSSFDRQGSGYTLAVGDAVSHPFDISTTAMSGLRYDSLAFFYHQRSGTPIEAEYVGEEYARPAGHVNVAPNQGDDDVPCRADLDCGYTLDVRGGWYDAGDHGKYVVNGGISAWQLQNSFERAALLGDEAALGDGTLAIPERSNGVPDVLDEARWEVEFLLSMQVPDAQPLAGMAHHKIHDEQWTGLPTLPHEDAQPRRLSAPSTAATLNLAAVAAQASRLWAPYDAEFSARTLAAAERAYAAAKANPDRIADPNDGTGGGAYSDPTVTDEFYWAAAELFATTGRYRADVTGSPLFGGESFDARGFDWGATGALGDVTLVLVPRDLAVDAIRSAIVSAADTHLATMAAMGHPAPYRTADGGYEWGSNGLIANNGMVLGLAYDLTGTQKYREGAFATMDYLLGRNPVDHSYVSGWGDQPVRNVHHRHWANQLDPSLPIAPPGALSGGPNSALQDPVAQRLLPGCAPQRCWVDHIEAYSLNEVTVNWNSALAWLSNWVAERSVPPSAPAGCAVTYSASTWQTGLTAQLTIENTGTTAWDVWRLEFAFAGGERIQHGWSATWTQTDRAVVAENAAWNTRVAPGGSVTAGFNASKTGTHTPPTVFKVNGQVCTTA</sequence>
<accession>A0ABV9RSU4</accession>
<dbReference type="InterPro" id="IPR008979">
    <property type="entry name" value="Galactose-bd-like_sf"/>
</dbReference>
<evidence type="ECO:0000256" key="5">
    <source>
        <dbReference type="ARBA" id="ARBA00023326"/>
    </source>
</evidence>
<keyword evidence="11" id="KW-1185">Reference proteome</keyword>
<evidence type="ECO:0000259" key="9">
    <source>
        <dbReference type="PROSITE" id="PS51173"/>
    </source>
</evidence>
<dbReference type="EMBL" id="JBHSIS010000002">
    <property type="protein sequence ID" value="MFC4852382.1"/>
    <property type="molecule type" value="Genomic_DNA"/>
</dbReference>
<reference evidence="11" key="1">
    <citation type="journal article" date="2019" name="Int. J. Syst. Evol. Microbiol.">
        <title>The Global Catalogue of Microorganisms (GCM) 10K type strain sequencing project: providing services to taxonomists for standard genome sequencing and annotation.</title>
        <authorList>
            <consortium name="The Broad Institute Genomics Platform"/>
            <consortium name="The Broad Institute Genome Sequencing Center for Infectious Disease"/>
            <person name="Wu L."/>
            <person name="Ma J."/>
        </authorList>
    </citation>
    <scope>NUCLEOTIDE SEQUENCE [LARGE SCALE GENOMIC DNA]</scope>
    <source>
        <strain evidence="11">ZS-22-S1</strain>
    </source>
</reference>
<dbReference type="SUPFAM" id="SSF81296">
    <property type="entry name" value="E set domains"/>
    <property type="match status" value="1"/>
</dbReference>
<evidence type="ECO:0000256" key="1">
    <source>
        <dbReference type="ARBA" id="ARBA00007072"/>
    </source>
</evidence>
<comment type="caution">
    <text evidence="10">The sequence shown here is derived from an EMBL/GenBank/DDBJ whole genome shotgun (WGS) entry which is preliminary data.</text>
</comment>
<dbReference type="Pfam" id="PF00553">
    <property type="entry name" value="CBM_2"/>
    <property type="match status" value="1"/>
</dbReference>
<dbReference type="InterPro" id="IPR003305">
    <property type="entry name" value="CenC_carb-bd"/>
</dbReference>
<feature type="active site" evidence="6">
    <location>
        <position position="676"/>
    </location>
</feature>
<dbReference type="Gene3D" id="2.60.40.290">
    <property type="match status" value="1"/>
</dbReference>
<dbReference type="PANTHER" id="PTHR22298">
    <property type="entry name" value="ENDO-1,4-BETA-GLUCANASE"/>
    <property type="match status" value="1"/>
</dbReference>
<dbReference type="Pfam" id="PF02018">
    <property type="entry name" value="CBM_4_9"/>
    <property type="match status" value="1"/>
</dbReference>
<evidence type="ECO:0000256" key="6">
    <source>
        <dbReference type="PROSITE-ProRule" id="PRU10059"/>
    </source>
</evidence>